<sequence>MHDLSSGNAAAYILTPAARSLRWQDWEDIYIAYQASSAETHFFNETTALILQSLERGPISLAEAKKWTEAVLGVDMGELPAGDFEFATARLEELGLIESLDEAIARQ</sequence>
<evidence type="ECO:0000313" key="1">
    <source>
        <dbReference type="EMBL" id="MBK7675457.1"/>
    </source>
</evidence>
<name>A0A935UGA2_9PROT</name>
<organism evidence="1 2">
    <name type="scientific">Candidatus Accumulibacter proximus</name>
    <dbReference type="NCBI Taxonomy" id="2954385"/>
    <lineage>
        <taxon>Bacteria</taxon>
        <taxon>Pseudomonadati</taxon>
        <taxon>Pseudomonadota</taxon>
        <taxon>Betaproteobacteria</taxon>
        <taxon>Candidatus Accumulibacter</taxon>
    </lineage>
</organism>
<evidence type="ECO:0000313" key="2">
    <source>
        <dbReference type="Proteomes" id="UP000697998"/>
    </source>
</evidence>
<reference evidence="1 2" key="1">
    <citation type="submission" date="2020-10" db="EMBL/GenBank/DDBJ databases">
        <title>Connecting structure to function with the recovery of over 1000 high-quality activated sludge metagenome-assembled genomes encoding full-length rRNA genes using long-read sequencing.</title>
        <authorList>
            <person name="Singleton C.M."/>
            <person name="Petriglieri F."/>
            <person name="Kristensen J.M."/>
            <person name="Kirkegaard R.H."/>
            <person name="Michaelsen T.Y."/>
            <person name="Andersen M.H."/>
            <person name="Karst S.M."/>
            <person name="Dueholm M.S."/>
            <person name="Nielsen P.H."/>
            <person name="Albertsen M."/>
        </authorList>
    </citation>
    <scope>NUCLEOTIDE SEQUENCE [LARGE SCALE GENOMIC DNA]</scope>
    <source>
        <strain evidence="1">EsbW_18-Q3-R4-48_BATAC.285</strain>
    </source>
</reference>
<protein>
    <submittedName>
        <fullName evidence="1">HPr-rel-A system PqqD family peptide chaperone</fullName>
    </submittedName>
</protein>
<gene>
    <name evidence="1" type="ORF">IPJ27_12275</name>
</gene>
<dbReference type="EMBL" id="JADJMH010000011">
    <property type="protein sequence ID" value="MBK7675457.1"/>
    <property type="molecule type" value="Genomic_DNA"/>
</dbReference>
<accession>A0A935UGA2</accession>
<comment type="caution">
    <text evidence="1">The sequence shown here is derived from an EMBL/GenBank/DDBJ whole genome shotgun (WGS) entry which is preliminary data.</text>
</comment>
<dbReference type="InterPro" id="IPR027599">
    <property type="entry name" value="PqqD-rel_X"/>
</dbReference>
<dbReference type="AlphaFoldDB" id="A0A935UGA2"/>
<dbReference type="NCBIfam" id="TIGR04353">
    <property type="entry name" value="PqqD_rel_X"/>
    <property type="match status" value="1"/>
</dbReference>
<dbReference type="Proteomes" id="UP000697998">
    <property type="component" value="Unassembled WGS sequence"/>
</dbReference>
<proteinExistence type="predicted"/>